<dbReference type="AlphaFoldDB" id="A0A146GDD3"/>
<gene>
    <name evidence="2" type="ORF">TSACC_22963</name>
</gene>
<evidence type="ECO:0000313" key="3">
    <source>
        <dbReference type="Proteomes" id="UP000076023"/>
    </source>
</evidence>
<evidence type="ECO:0000313" key="2">
    <source>
        <dbReference type="EMBL" id="GAT34538.1"/>
    </source>
</evidence>
<comment type="caution">
    <text evidence="2">The sequence shown here is derived from an EMBL/GenBank/DDBJ whole genome shotgun (WGS) entry which is preliminary data.</text>
</comment>
<feature type="transmembrane region" description="Helical" evidence="1">
    <location>
        <begin position="98"/>
        <end position="117"/>
    </location>
</feature>
<dbReference type="EMBL" id="BDCO01000002">
    <property type="protein sequence ID" value="GAT34538.1"/>
    <property type="molecule type" value="Genomic_DNA"/>
</dbReference>
<sequence length="136" mass="14678">MGGGACSCLLSLPSKSLLTYDACQTMSRAFAILFAVILCGLVVLVGATEQSCGSQTFDMTLAAISLGAQLVCVVGLVCYCGFAALHSTQYLSSPRDRSIWLIFIIGMNVFGACWYYLTRYQSFRKEGKGRLMSLKA</sequence>
<accession>A0A146GDD3</accession>
<name>A0A146GDD3_TERSA</name>
<keyword evidence="3" id="KW-1185">Reference proteome</keyword>
<feature type="transmembrane region" description="Helical" evidence="1">
    <location>
        <begin position="29"/>
        <end position="47"/>
    </location>
</feature>
<dbReference type="Proteomes" id="UP000076023">
    <property type="component" value="Unassembled WGS sequence"/>
</dbReference>
<proteinExistence type="predicted"/>
<organism evidence="2 3">
    <name type="scientific">Terrimicrobium sacchariphilum</name>
    <dbReference type="NCBI Taxonomy" id="690879"/>
    <lineage>
        <taxon>Bacteria</taxon>
        <taxon>Pseudomonadati</taxon>
        <taxon>Verrucomicrobiota</taxon>
        <taxon>Terrimicrobiia</taxon>
        <taxon>Terrimicrobiales</taxon>
        <taxon>Terrimicrobiaceae</taxon>
        <taxon>Terrimicrobium</taxon>
    </lineage>
</organism>
<protein>
    <submittedName>
        <fullName evidence="2">Uncharacterized protein</fullName>
    </submittedName>
</protein>
<evidence type="ECO:0000256" key="1">
    <source>
        <dbReference type="SAM" id="Phobius"/>
    </source>
</evidence>
<reference evidence="3" key="1">
    <citation type="journal article" date="2017" name="Genome Announc.">
        <title>Draft Genome Sequence of Terrimicrobium sacchariphilum NM-5T, a Facultative Anaerobic Soil Bacterium of the Class Spartobacteria.</title>
        <authorList>
            <person name="Qiu Y.L."/>
            <person name="Tourlousse D.M."/>
            <person name="Matsuura N."/>
            <person name="Ohashi A."/>
            <person name="Sekiguchi Y."/>
        </authorList>
    </citation>
    <scope>NUCLEOTIDE SEQUENCE [LARGE SCALE GENOMIC DNA]</scope>
    <source>
        <strain evidence="3">NM-5</strain>
    </source>
</reference>
<feature type="transmembrane region" description="Helical" evidence="1">
    <location>
        <begin position="59"/>
        <end position="86"/>
    </location>
</feature>
<dbReference type="InParanoid" id="A0A146GDD3"/>
<keyword evidence="1" id="KW-0812">Transmembrane</keyword>
<keyword evidence="1" id="KW-1133">Transmembrane helix</keyword>
<keyword evidence="1" id="KW-0472">Membrane</keyword>